<accession>A0A8H4II97</accession>
<gene>
    <name evidence="2" type="ORF">GTA08_BOTSDO10550</name>
</gene>
<name>A0A8H4II97_9PEZI</name>
<dbReference type="AlphaFoldDB" id="A0A8H4II97"/>
<organism evidence="2 3">
    <name type="scientific">Botryosphaeria dothidea</name>
    <dbReference type="NCBI Taxonomy" id="55169"/>
    <lineage>
        <taxon>Eukaryota</taxon>
        <taxon>Fungi</taxon>
        <taxon>Dikarya</taxon>
        <taxon>Ascomycota</taxon>
        <taxon>Pezizomycotina</taxon>
        <taxon>Dothideomycetes</taxon>
        <taxon>Dothideomycetes incertae sedis</taxon>
        <taxon>Botryosphaeriales</taxon>
        <taxon>Botryosphaeriaceae</taxon>
        <taxon>Botryosphaeria</taxon>
    </lineage>
</organism>
<comment type="caution">
    <text evidence="2">The sequence shown here is derived from an EMBL/GenBank/DDBJ whole genome shotgun (WGS) entry which is preliminary data.</text>
</comment>
<evidence type="ECO:0000313" key="3">
    <source>
        <dbReference type="Proteomes" id="UP000572817"/>
    </source>
</evidence>
<keyword evidence="3" id="KW-1185">Reference proteome</keyword>
<evidence type="ECO:0000256" key="1">
    <source>
        <dbReference type="SAM" id="MobiDB-lite"/>
    </source>
</evidence>
<proteinExistence type="predicted"/>
<feature type="compositionally biased region" description="Pro residues" evidence="1">
    <location>
        <begin position="9"/>
        <end position="20"/>
    </location>
</feature>
<reference evidence="2" key="1">
    <citation type="submission" date="2020-04" db="EMBL/GenBank/DDBJ databases">
        <title>Genome Assembly and Annotation of Botryosphaeria dothidea sdau 11-99, a Latent Pathogen of Apple Fruit Ring Rot in China.</title>
        <authorList>
            <person name="Yu C."/>
            <person name="Diao Y."/>
            <person name="Lu Q."/>
            <person name="Zhao J."/>
            <person name="Cui S."/>
            <person name="Peng C."/>
            <person name="He B."/>
            <person name="Liu H."/>
        </authorList>
    </citation>
    <scope>NUCLEOTIDE SEQUENCE [LARGE SCALE GENOMIC DNA]</scope>
    <source>
        <strain evidence="2">Sdau11-99</strain>
    </source>
</reference>
<protein>
    <submittedName>
        <fullName evidence="2">Uncharacterized protein</fullName>
    </submittedName>
</protein>
<feature type="region of interest" description="Disordered" evidence="1">
    <location>
        <begin position="1"/>
        <end position="33"/>
    </location>
</feature>
<sequence length="100" mass="11341">MTTEEEPTPRPIQRPRPVVIPTPRRGKRTAEGLEGSIFAPSNIPNPFLKRARFTGLREEFNSSSKYIDAALDCLIKATNLENDKKKTENLLDLISIFRES</sequence>
<dbReference type="Proteomes" id="UP000572817">
    <property type="component" value="Unassembled WGS sequence"/>
</dbReference>
<evidence type="ECO:0000313" key="2">
    <source>
        <dbReference type="EMBL" id="KAF4301259.1"/>
    </source>
</evidence>
<dbReference type="EMBL" id="WWBZ02000082">
    <property type="protein sequence ID" value="KAF4301259.1"/>
    <property type="molecule type" value="Genomic_DNA"/>
</dbReference>